<keyword evidence="5" id="KW-1185">Reference proteome</keyword>
<keyword evidence="2" id="KW-0012">Acyltransferase</keyword>
<keyword evidence="1" id="KW-0808">Transferase</keyword>
<dbReference type="InterPro" id="IPR000182">
    <property type="entry name" value="GNAT_dom"/>
</dbReference>
<dbReference type="Gene3D" id="3.40.630.30">
    <property type="match status" value="1"/>
</dbReference>
<dbReference type="InterPro" id="IPR016181">
    <property type="entry name" value="Acyl_CoA_acyltransferase"/>
</dbReference>
<dbReference type="SUPFAM" id="SSF55729">
    <property type="entry name" value="Acyl-CoA N-acyltransferases (Nat)"/>
    <property type="match status" value="1"/>
</dbReference>
<reference evidence="4 5" key="1">
    <citation type="submission" date="2022-08" db="EMBL/GenBank/DDBJ databases">
        <title>novel species in genus Aeromicrobium.</title>
        <authorList>
            <person name="Ye L."/>
        </authorList>
    </citation>
    <scope>NUCLEOTIDE SEQUENCE [LARGE SCALE GENOMIC DNA]</scope>
    <source>
        <strain evidence="5">zg-Y1379</strain>
    </source>
</reference>
<dbReference type="Pfam" id="PF00583">
    <property type="entry name" value="Acetyltransf_1"/>
    <property type="match status" value="1"/>
</dbReference>
<dbReference type="Proteomes" id="UP001316184">
    <property type="component" value="Chromosome"/>
</dbReference>
<feature type="domain" description="N-acetyltransferase" evidence="3">
    <location>
        <begin position="8"/>
        <end position="172"/>
    </location>
</feature>
<evidence type="ECO:0000256" key="1">
    <source>
        <dbReference type="ARBA" id="ARBA00022679"/>
    </source>
</evidence>
<evidence type="ECO:0000256" key="2">
    <source>
        <dbReference type="ARBA" id="ARBA00023315"/>
    </source>
</evidence>
<gene>
    <name evidence="4" type="ORF">NQV15_13335</name>
</gene>
<organism evidence="4 5">
    <name type="scientific">Aeromicrobium wangtongii</name>
    <dbReference type="NCBI Taxonomy" id="2969247"/>
    <lineage>
        <taxon>Bacteria</taxon>
        <taxon>Bacillati</taxon>
        <taxon>Actinomycetota</taxon>
        <taxon>Actinomycetes</taxon>
        <taxon>Propionibacteriales</taxon>
        <taxon>Nocardioidaceae</taxon>
        <taxon>Aeromicrobium</taxon>
    </lineage>
</organism>
<evidence type="ECO:0000313" key="4">
    <source>
        <dbReference type="EMBL" id="UUP12830.1"/>
    </source>
</evidence>
<evidence type="ECO:0000313" key="5">
    <source>
        <dbReference type="Proteomes" id="UP001316184"/>
    </source>
</evidence>
<dbReference type="PROSITE" id="PS51186">
    <property type="entry name" value="GNAT"/>
    <property type="match status" value="1"/>
</dbReference>
<proteinExistence type="predicted"/>
<dbReference type="RefSeq" id="WP_232401800.1">
    <property type="nucleotide sequence ID" value="NZ_CP102173.1"/>
</dbReference>
<dbReference type="InterPro" id="IPR050832">
    <property type="entry name" value="Bact_Acetyltransf"/>
</dbReference>
<name>A0ABY5M3R6_9ACTN</name>
<dbReference type="EMBL" id="CP102173">
    <property type="protein sequence ID" value="UUP12830.1"/>
    <property type="molecule type" value="Genomic_DNA"/>
</dbReference>
<protein>
    <submittedName>
        <fullName evidence="4">GNAT family N-acetyltransferase</fullName>
    </submittedName>
</protein>
<dbReference type="CDD" id="cd04301">
    <property type="entry name" value="NAT_SF"/>
    <property type="match status" value="1"/>
</dbReference>
<sequence length="183" mass="19821">MPRPASEVVVRIAREDEYEAIGALTVAGYQADGYLTRANGSYDDGYAGWLADAAARGRHDTLLVATVDERLVGTVTWCPHGSASAQIAQRPDQGEFRTLSVDPVARGRGVARALVQECLDRARAEGLTEVLLCSLDEMTPAHRLYTSMGFVRRPELDWSPAPGTNLLTFSIDMAGEGRRGDGR</sequence>
<evidence type="ECO:0000259" key="3">
    <source>
        <dbReference type="PROSITE" id="PS51186"/>
    </source>
</evidence>
<dbReference type="PANTHER" id="PTHR43877">
    <property type="entry name" value="AMINOALKYLPHOSPHONATE N-ACETYLTRANSFERASE-RELATED-RELATED"/>
    <property type="match status" value="1"/>
</dbReference>
<accession>A0ABY5M3R6</accession>